<dbReference type="EMBL" id="CAUEEQ010044592">
    <property type="protein sequence ID" value="CAJ0958005.1"/>
    <property type="molecule type" value="Genomic_DNA"/>
</dbReference>
<dbReference type="SUPFAM" id="SSF48371">
    <property type="entry name" value="ARM repeat"/>
    <property type="match status" value="1"/>
</dbReference>
<dbReference type="Proteomes" id="UP001176940">
    <property type="component" value="Unassembled WGS sequence"/>
</dbReference>
<dbReference type="InterPro" id="IPR016024">
    <property type="entry name" value="ARM-type_fold"/>
</dbReference>
<feature type="transmembrane region" description="Helical" evidence="1">
    <location>
        <begin position="134"/>
        <end position="151"/>
    </location>
</feature>
<keyword evidence="1" id="KW-1133">Transmembrane helix</keyword>
<reference evidence="2" key="1">
    <citation type="submission" date="2023-07" db="EMBL/GenBank/DDBJ databases">
        <authorList>
            <person name="Stuckert A."/>
        </authorList>
    </citation>
    <scope>NUCLEOTIDE SEQUENCE</scope>
</reference>
<evidence type="ECO:0008006" key="4">
    <source>
        <dbReference type="Google" id="ProtNLM"/>
    </source>
</evidence>
<dbReference type="InterPro" id="IPR028426">
    <property type="entry name" value="Huntingtin_fam"/>
</dbReference>
<organism evidence="2 3">
    <name type="scientific">Ranitomeya imitator</name>
    <name type="common">mimic poison frog</name>
    <dbReference type="NCBI Taxonomy" id="111125"/>
    <lineage>
        <taxon>Eukaryota</taxon>
        <taxon>Metazoa</taxon>
        <taxon>Chordata</taxon>
        <taxon>Craniata</taxon>
        <taxon>Vertebrata</taxon>
        <taxon>Euteleostomi</taxon>
        <taxon>Amphibia</taxon>
        <taxon>Batrachia</taxon>
        <taxon>Anura</taxon>
        <taxon>Neobatrachia</taxon>
        <taxon>Hyloidea</taxon>
        <taxon>Dendrobatidae</taxon>
        <taxon>Dendrobatinae</taxon>
        <taxon>Ranitomeya</taxon>
    </lineage>
</organism>
<proteinExistence type="predicted"/>
<keyword evidence="1" id="KW-0472">Membrane</keyword>
<evidence type="ECO:0000256" key="1">
    <source>
        <dbReference type="SAM" id="Phobius"/>
    </source>
</evidence>
<keyword evidence="3" id="KW-1185">Reference proteome</keyword>
<gene>
    <name evidence="2" type="ORF">RIMI_LOCUS16155597</name>
</gene>
<dbReference type="Pfam" id="PF20926">
    <property type="entry name" value="Htt_N-HEAT_1"/>
    <property type="match status" value="1"/>
</dbReference>
<dbReference type="PANTHER" id="PTHR10170:SF10">
    <property type="entry name" value="HUNTINGTIN"/>
    <property type="match status" value="1"/>
</dbReference>
<comment type="caution">
    <text evidence="2">The sequence shown here is derived from an EMBL/GenBank/DDBJ whole genome shotgun (WGS) entry which is preliminary data.</text>
</comment>
<evidence type="ECO:0000313" key="3">
    <source>
        <dbReference type="Proteomes" id="UP001176940"/>
    </source>
</evidence>
<dbReference type="Gene3D" id="1.25.10.10">
    <property type="entry name" value="Leucine-rich Repeat Variant"/>
    <property type="match status" value="1"/>
</dbReference>
<dbReference type="InterPro" id="IPR011989">
    <property type="entry name" value="ARM-like"/>
</dbReference>
<dbReference type="InterPro" id="IPR048411">
    <property type="entry name" value="Htt_N_HEAT_rpt-1"/>
</dbReference>
<accession>A0ABN9M3M0</accession>
<dbReference type="PANTHER" id="PTHR10170">
    <property type="entry name" value="HUNTINGTON DISEASE PROTEIN"/>
    <property type="match status" value="1"/>
</dbReference>
<name>A0ABN9M3M0_9NEOB</name>
<evidence type="ECO:0000313" key="2">
    <source>
        <dbReference type="EMBL" id="CAJ0958005.1"/>
    </source>
</evidence>
<keyword evidence="1" id="KW-0812">Transmembrane</keyword>
<feature type="transmembrane region" description="Helical" evidence="1">
    <location>
        <begin position="112"/>
        <end position="128"/>
    </location>
</feature>
<protein>
    <recommendedName>
        <fullName evidence="4">Huntingtin</fullName>
    </recommendedName>
</protein>
<sequence length="303" mass="33941">MPANQKKDRRGRWTGPCESYRANSTTCQMPYLVNLLPCLTKICKRQEESVQETLAAAVPKIMAAFGNFANDHEIKVLLKAFIANLKSSSPTIRRTAAGSAVHMCQHSRRTQYFYTWLLNVLLGLLVPVEDDRPTLLILGVLLTLRYLIPLLQQQVKDTSLKGSFGETRKEAEISPSAEQLMQIYELTLHYTQHRDHNVVTGALELLQQIFRTPPIELLHVLTTSGGVPRVSVCRDDTQGRGRSGSIVELIGKSYSTMHLSYRSHPAFRAFSFYLDISKSKATFTLASECPRRNASGRDSDASV</sequence>